<evidence type="ECO:0000313" key="1">
    <source>
        <dbReference type="EMBL" id="KAL2642501.1"/>
    </source>
</evidence>
<dbReference type="Proteomes" id="UP001605036">
    <property type="component" value="Unassembled WGS sequence"/>
</dbReference>
<accession>A0ABD1Z401</accession>
<keyword evidence="2" id="KW-1185">Reference proteome</keyword>
<organism evidence="1 2">
    <name type="scientific">Riccia fluitans</name>
    <dbReference type="NCBI Taxonomy" id="41844"/>
    <lineage>
        <taxon>Eukaryota</taxon>
        <taxon>Viridiplantae</taxon>
        <taxon>Streptophyta</taxon>
        <taxon>Embryophyta</taxon>
        <taxon>Marchantiophyta</taxon>
        <taxon>Marchantiopsida</taxon>
        <taxon>Marchantiidae</taxon>
        <taxon>Marchantiales</taxon>
        <taxon>Ricciaceae</taxon>
        <taxon>Riccia</taxon>
    </lineage>
</organism>
<comment type="caution">
    <text evidence="1">The sequence shown here is derived from an EMBL/GenBank/DDBJ whole genome shotgun (WGS) entry which is preliminary data.</text>
</comment>
<proteinExistence type="predicted"/>
<dbReference type="EMBL" id="JBHFFA010000002">
    <property type="protein sequence ID" value="KAL2642501.1"/>
    <property type="molecule type" value="Genomic_DNA"/>
</dbReference>
<evidence type="ECO:0000313" key="2">
    <source>
        <dbReference type="Proteomes" id="UP001605036"/>
    </source>
</evidence>
<protein>
    <submittedName>
        <fullName evidence="1">Uncharacterized protein</fullName>
    </submittedName>
</protein>
<reference evidence="1 2" key="1">
    <citation type="submission" date="2024-09" db="EMBL/GenBank/DDBJ databases">
        <title>Chromosome-scale assembly of Riccia fluitans.</title>
        <authorList>
            <person name="Paukszto L."/>
            <person name="Sawicki J."/>
            <person name="Karawczyk K."/>
            <person name="Piernik-Szablinska J."/>
            <person name="Szczecinska M."/>
            <person name="Mazdziarz M."/>
        </authorList>
    </citation>
    <scope>NUCLEOTIDE SEQUENCE [LARGE SCALE GENOMIC DNA]</scope>
    <source>
        <strain evidence="1">Rf_01</strain>
        <tissue evidence="1">Aerial parts of the thallus</tissue>
    </source>
</reference>
<gene>
    <name evidence="1" type="ORF">R1flu_010088</name>
</gene>
<name>A0ABD1Z401_9MARC</name>
<sequence>MAALRGNVATVAPTSGGTFRSSRCMKSRKENMIHYKTAATREWKRKERSVHSQLKVIEKFAAPLEKVCRALLAGPAADDDPLKLTRGQNLQPLIRVGALWRRRAWFTRFHPGTKLSLSHVLEHKVCFVGIVIGNHNAPSAANFYTLALALDVHVFWCILDSTALKASAHLTLSGGVIDGELVRVQCLKSLKIFGCRKEIYAWFGTYFG</sequence>
<dbReference type="AlphaFoldDB" id="A0ABD1Z401"/>